<protein>
    <submittedName>
        <fullName evidence="2">Alanine dehydrogenase</fullName>
    </submittedName>
</protein>
<dbReference type="InterPro" id="IPR007886">
    <property type="entry name" value="AlaDH/PNT_N"/>
</dbReference>
<comment type="caution">
    <text evidence="2">The sequence shown here is derived from an EMBL/GenBank/DDBJ whole genome shotgun (WGS) entry which is preliminary data.</text>
</comment>
<dbReference type="Pfam" id="PF05222">
    <property type="entry name" value="AlaDh_PNT_N"/>
    <property type="match status" value="1"/>
</dbReference>
<dbReference type="Proteomes" id="UP000752292">
    <property type="component" value="Unassembled WGS sequence"/>
</dbReference>
<evidence type="ECO:0000259" key="1">
    <source>
        <dbReference type="SMART" id="SM01003"/>
    </source>
</evidence>
<proteinExistence type="predicted"/>
<dbReference type="GO" id="GO:0005886">
    <property type="term" value="C:plasma membrane"/>
    <property type="evidence" value="ECO:0007669"/>
    <property type="project" value="TreeGrafter"/>
</dbReference>
<dbReference type="PANTHER" id="PTHR42795:SF1">
    <property type="entry name" value="ALANINE DEHYDROGENASE"/>
    <property type="match status" value="1"/>
</dbReference>
<dbReference type="SMART" id="SM01003">
    <property type="entry name" value="AlaDh_PNT_N"/>
    <property type="match status" value="1"/>
</dbReference>
<dbReference type="EMBL" id="JACQRX010000253">
    <property type="protein sequence ID" value="MBI4251953.1"/>
    <property type="molecule type" value="Genomic_DNA"/>
</dbReference>
<sequence length="123" mass="13224">MIVGVPREIKKDEHRAALSPGAVEALASAGHAVLIEKGAGLGAGIADREYREAGGRVVPAAEEVWGRAEMVVKVKEPLRAEHALMREGQTLFAFLHLAAAQPLARVLLRQRVRAIAFETVRTA</sequence>
<dbReference type="GO" id="GO:0000286">
    <property type="term" value="F:alanine dehydrogenase activity"/>
    <property type="evidence" value="ECO:0007669"/>
    <property type="project" value="TreeGrafter"/>
</dbReference>
<gene>
    <name evidence="2" type="ORF">HY618_05785</name>
</gene>
<accession>A0A932ZUD2</accession>
<organism evidence="2 3">
    <name type="scientific">Tectimicrobiota bacterium</name>
    <dbReference type="NCBI Taxonomy" id="2528274"/>
    <lineage>
        <taxon>Bacteria</taxon>
        <taxon>Pseudomonadati</taxon>
        <taxon>Nitrospinota/Tectimicrobiota group</taxon>
        <taxon>Candidatus Tectimicrobiota</taxon>
    </lineage>
</organism>
<dbReference type="SUPFAM" id="SSF52283">
    <property type="entry name" value="Formate/glycerate dehydrogenase catalytic domain-like"/>
    <property type="match status" value="1"/>
</dbReference>
<name>A0A932ZUD2_UNCTE</name>
<dbReference type="Gene3D" id="3.40.50.720">
    <property type="entry name" value="NAD(P)-binding Rossmann-like Domain"/>
    <property type="match status" value="1"/>
</dbReference>
<evidence type="ECO:0000313" key="2">
    <source>
        <dbReference type="EMBL" id="MBI4251953.1"/>
    </source>
</evidence>
<dbReference type="AlphaFoldDB" id="A0A932ZUD2"/>
<dbReference type="PANTHER" id="PTHR42795">
    <property type="entry name" value="ALANINE DEHYDROGENASE"/>
    <property type="match status" value="1"/>
</dbReference>
<reference evidence="2" key="1">
    <citation type="submission" date="2020-07" db="EMBL/GenBank/DDBJ databases">
        <title>Huge and variable diversity of episymbiotic CPR bacteria and DPANN archaea in groundwater ecosystems.</title>
        <authorList>
            <person name="He C.Y."/>
            <person name="Keren R."/>
            <person name="Whittaker M."/>
            <person name="Farag I.F."/>
            <person name="Doudna J."/>
            <person name="Cate J.H.D."/>
            <person name="Banfield J.F."/>
        </authorList>
    </citation>
    <scope>NUCLEOTIDE SEQUENCE</scope>
    <source>
        <strain evidence="2">NC_groundwater_1370_Ag_S-0.2um_69_93</strain>
    </source>
</reference>
<evidence type="ECO:0000313" key="3">
    <source>
        <dbReference type="Proteomes" id="UP000752292"/>
    </source>
</evidence>
<feature type="non-terminal residue" evidence="2">
    <location>
        <position position="123"/>
    </location>
</feature>
<feature type="domain" description="Alanine dehydrogenase/pyridine nucleotide transhydrogenase N-terminal" evidence="1">
    <location>
        <begin position="4"/>
        <end position="123"/>
    </location>
</feature>
<dbReference type="GO" id="GO:0006524">
    <property type="term" value="P:alanine catabolic process"/>
    <property type="evidence" value="ECO:0007669"/>
    <property type="project" value="TreeGrafter"/>
</dbReference>